<dbReference type="PANTHER" id="PTHR23329">
    <property type="entry name" value="TUFTELIN-INTERACTING PROTEIN 11-RELATED"/>
    <property type="match status" value="1"/>
</dbReference>
<keyword evidence="1" id="KW-0175">Coiled coil</keyword>
<dbReference type="InterPro" id="IPR045211">
    <property type="entry name" value="TFP11/STIP/Ntr1"/>
</dbReference>
<feature type="region of interest" description="Disordered" evidence="2">
    <location>
        <begin position="1"/>
        <end position="28"/>
    </location>
</feature>
<feature type="compositionally biased region" description="Acidic residues" evidence="2">
    <location>
        <begin position="149"/>
        <end position="161"/>
    </location>
</feature>
<evidence type="ECO:0000256" key="2">
    <source>
        <dbReference type="SAM" id="MobiDB-lite"/>
    </source>
</evidence>
<organism evidence="4 5">
    <name type="scientific">Scheffersomyces stipitis (strain ATCC 58785 / CBS 6054 / NBRC 10063 / NRRL Y-11545)</name>
    <name type="common">Yeast</name>
    <name type="synonym">Pichia stipitis</name>
    <dbReference type="NCBI Taxonomy" id="322104"/>
    <lineage>
        <taxon>Eukaryota</taxon>
        <taxon>Fungi</taxon>
        <taxon>Dikarya</taxon>
        <taxon>Ascomycota</taxon>
        <taxon>Saccharomycotina</taxon>
        <taxon>Pichiomycetes</taxon>
        <taxon>Debaryomycetaceae</taxon>
        <taxon>Scheffersomyces</taxon>
    </lineage>
</organism>
<dbReference type="AlphaFoldDB" id="A3LX28"/>
<dbReference type="HOGENOM" id="CLU_367267_0_0_1"/>
<dbReference type="RefSeq" id="XP_001385756.2">
    <property type="nucleotide sequence ID" value="XM_001385719.1"/>
</dbReference>
<dbReference type="OMA" id="NKILYQW"/>
<dbReference type="GO" id="GO:0000390">
    <property type="term" value="P:spliceosomal complex disassembly"/>
    <property type="evidence" value="ECO:0007669"/>
    <property type="project" value="InterPro"/>
</dbReference>
<dbReference type="FunCoup" id="A3LX28">
    <property type="interactions" value="900"/>
</dbReference>
<dbReference type="GO" id="GO:0003676">
    <property type="term" value="F:nucleic acid binding"/>
    <property type="evidence" value="ECO:0007669"/>
    <property type="project" value="InterPro"/>
</dbReference>
<dbReference type="InParanoid" id="A3LX28"/>
<feature type="compositionally biased region" description="Basic and acidic residues" evidence="2">
    <location>
        <begin position="135"/>
        <end position="148"/>
    </location>
</feature>
<dbReference type="InterPro" id="IPR000467">
    <property type="entry name" value="G_patch_dom"/>
</dbReference>
<dbReference type="STRING" id="322104.A3LX28"/>
<dbReference type="KEGG" id="pic:PICST_32673"/>
<dbReference type="eggNOG" id="KOG2184">
    <property type="taxonomic scope" value="Eukaryota"/>
</dbReference>
<dbReference type="OrthoDB" id="4822at2759"/>
<accession>A3LX28</accession>
<evidence type="ECO:0000313" key="5">
    <source>
        <dbReference type="Proteomes" id="UP000002258"/>
    </source>
</evidence>
<reference evidence="4 5" key="1">
    <citation type="journal article" date="2007" name="Nat. Biotechnol.">
        <title>Genome sequence of the lignocellulose-bioconverting and xylose-fermenting yeast Pichia stipitis.</title>
        <authorList>
            <person name="Jeffries T.W."/>
            <person name="Grigoriev I.V."/>
            <person name="Grimwood J."/>
            <person name="Laplaza J.M."/>
            <person name="Aerts A."/>
            <person name="Salamov A."/>
            <person name="Schmutz J."/>
            <person name="Lindquist E."/>
            <person name="Dehal P."/>
            <person name="Shapiro H."/>
            <person name="Jin Y.S."/>
            <person name="Passoth V."/>
            <person name="Richardson P.M."/>
        </authorList>
    </citation>
    <scope>NUCLEOTIDE SEQUENCE [LARGE SCALE GENOMIC DNA]</scope>
    <source>
        <strain evidence="5">ATCC 58785 / CBS 6054 / NBRC 10063 / NRRL Y-11545</strain>
    </source>
</reference>
<dbReference type="EMBL" id="CP000500">
    <property type="protein sequence ID" value="ABN67727.2"/>
    <property type="molecule type" value="Genomic_DNA"/>
</dbReference>
<dbReference type="GeneID" id="4840302"/>
<evidence type="ECO:0000259" key="3">
    <source>
        <dbReference type="PROSITE" id="PS50174"/>
    </source>
</evidence>
<proteinExistence type="predicted"/>
<dbReference type="PANTHER" id="PTHR23329:SF1">
    <property type="entry name" value="TUFTELIN-INTERACTING PROTEIN 11"/>
    <property type="match status" value="1"/>
</dbReference>
<sequence>MSFSGLAFTKASNNNSNNDTTNNNVGSKPFSMMAAAVRDGYSDYEEEMEEDVVVHNNERDSKSKFASPTESFNKNAAWLNPPTAVNSNFQKYGIGAQLLVKMGYQVGKGLGANEEGIVNPIETMLRPKGLGVGGIRERKDSNRKKGNDDVDMDIESSDDESTSLQKRESINLYSIVEELELKNMTVPKKYIELSDQYSQNQYSEDLYDQVKEAYNQLSRISEELNSLDQQEKFITYQLKDINLKSNTLESELSSTVVTLEKIEETLPILQNTKDSIAIIKEVDILLRSILETPSKSYPNISSLCGSIVAVAIPLLFNDGNIDEKSSSFNTLAEWSIIYREVEKSASSELSFFDSLIYPQIANQISKTISSTIPAEERSIQILNYLQFWLESPIIINPQFCIQEKLMSELVIPFISESIDQWNPLDPKDSSPTFLIDYLAGVVDGDISLFEEILQNVNQKYLDFINYNNPKSIWQNICKATSIEEIAWIEEINKFTKVWIPLFKEYPQLDFAASNGTELLEALTCGLQFPFNIRSDLRVKLLLAFELLSLIEENDSVILLQFTWGNNWIESLLSMIEENPSRVAESYREWFKYFQETKNSYSERILDVIKWYLDLVLNIIENGRDVANKLPNINGNAHPEKSEVLKLIQNSTSNEKEEHRSVHGIPAYRLMTSFKDVVADYCLQKGLLFGSEKNRVHPTLGYPLYTIKSSRGTKLFCYADQDVLWIAQSGEAMEYDPISLDDLLSYL</sequence>
<feature type="domain" description="G-patch" evidence="3">
    <location>
        <begin position="91"/>
        <end position="137"/>
    </location>
</feature>
<feature type="region of interest" description="Disordered" evidence="2">
    <location>
        <begin position="131"/>
        <end position="165"/>
    </location>
</feature>
<evidence type="ECO:0000256" key="1">
    <source>
        <dbReference type="SAM" id="Coils"/>
    </source>
</evidence>
<dbReference type="Proteomes" id="UP000002258">
    <property type="component" value="Chromosome 6"/>
</dbReference>
<dbReference type="PROSITE" id="PS50174">
    <property type="entry name" value="G_PATCH"/>
    <property type="match status" value="1"/>
</dbReference>
<name>A3LX28_PICST</name>
<protein>
    <submittedName>
        <fullName evidence="4">Tuftelin-interacting protein TIP39, contains G-patch domain</fullName>
    </submittedName>
</protein>
<keyword evidence="5" id="KW-1185">Reference proteome</keyword>
<feature type="coiled-coil region" evidence="1">
    <location>
        <begin position="203"/>
        <end position="230"/>
    </location>
</feature>
<evidence type="ECO:0000313" key="4">
    <source>
        <dbReference type="EMBL" id="ABN67727.2"/>
    </source>
</evidence>
<dbReference type="SMART" id="SM00443">
    <property type="entry name" value="G_patch"/>
    <property type="match status" value="1"/>
</dbReference>
<feature type="compositionally biased region" description="Low complexity" evidence="2">
    <location>
        <begin position="12"/>
        <end position="24"/>
    </location>
</feature>
<dbReference type="Pfam" id="PF01585">
    <property type="entry name" value="G-patch"/>
    <property type="match status" value="1"/>
</dbReference>
<gene>
    <name evidence="4" type="primary">TIP39</name>
    <name evidence="4" type="ORF">PICST_32673</name>
</gene>
<dbReference type="GO" id="GO:0071008">
    <property type="term" value="C:U2-type post-mRNA release spliceosomal complex"/>
    <property type="evidence" value="ECO:0007669"/>
    <property type="project" value="TreeGrafter"/>
</dbReference>